<proteinExistence type="predicted"/>
<dbReference type="AlphaFoldDB" id="A0A432ZNW6"/>
<keyword evidence="1" id="KW-0812">Transmembrane</keyword>
<feature type="transmembrane region" description="Helical" evidence="1">
    <location>
        <begin position="123"/>
        <end position="142"/>
    </location>
</feature>
<name>A0A432ZNW6_9GAMM</name>
<evidence type="ECO:0000256" key="1">
    <source>
        <dbReference type="SAM" id="Phobius"/>
    </source>
</evidence>
<dbReference type="RefSeq" id="WP_126825676.1">
    <property type="nucleotide sequence ID" value="NZ_PIQG01000001.1"/>
</dbReference>
<reference evidence="2 3" key="1">
    <citation type="journal article" date="2011" name="Front. Microbiol.">
        <title>Genomic signatures of strain selection and enhancement in Bacillus atrophaeus var. globigii, a historical biowarfare simulant.</title>
        <authorList>
            <person name="Gibbons H.S."/>
            <person name="Broomall S.M."/>
            <person name="McNew L.A."/>
            <person name="Daligault H."/>
            <person name="Chapman C."/>
            <person name="Bruce D."/>
            <person name="Karavis M."/>
            <person name="Krepps M."/>
            <person name="McGregor P.A."/>
            <person name="Hong C."/>
            <person name="Park K.H."/>
            <person name="Akmal A."/>
            <person name="Feldman A."/>
            <person name="Lin J.S."/>
            <person name="Chang W.E."/>
            <person name="Higgs B.W."/>
            <person name="Demirev P."/>
            <person name="Lindquist J."/>
            <person name="Liem A."/>
            <person name="Fochler E."/>
            <person name="Read T.D."/>
            <person name="Tapia R."/>
            <person name="Johnson S."/>
            <person name="Bishop-Lilly K.A."/>
            <person name="Detter C."/>
            <person name="Han C."/>
            <person name="Sozhamannan S."/>
            <person name="Rosenzweig C.N."/>
            <person name="Skowronski E.W."/>
        </authorList>
    </citation>
    <scope>NUCLEOTIDE SEQUENCE [LARGE SCALE GENOMIC DNA]</scope>
    <source>
        <strain evidence="2 3">PIT1</strain>
    </source>
</reference>
<keyword evidence="1" id="KW-0472">Membrane</keyword>
<dbReference type="OrthoDB" id="6236822at2"/>
<accession>A0A432ZNW6</accession>
<organism evidence="2 3">
    <name type="scientific">Pseudidiomarina taiwanensis</name>
    <dbReference type="NCBI Taxonomy" id="337250"/>
    <lineage>
        <taxon>Bacteria</taxon>
        <taxon>Pseudomonadati</taxon>
        <taxon>Pseudomonadota</taxon>
        <taxon>Gammaproteobacteria</taxon>
        <taxon>Alteromonadales</taxon>
        <taxon>Idiomarinaceae</taxon>
        <taxon>Pseudidiomarina</taxon>
    </lineage>
</organism>
<evidence type="ECO:0000313" key="3">
    <source>
        <dbReference type="Proteomes" id="UP000288279"/>
    </source>
</evidence>
<feature type="transmembrane region" description="Helical" evidence="1">
    <location>
        <begin position="21"/>
        <end position="40"/>
    </location>
</feature>
<feature type="transmembrane region" description="Helical" evidence="1">
    <location>
        <begin position="60"/>
        <end position="78"/>
    </location>
</feature>
<sequence length="165" mass="19027">MLEQGDERYLTTDGKVKTPKSLSFILVFLLRGYLAWIVSLTFSQDRSRLLQFFYASTEQFALTLVVGLPALIVWAWSLRLQSKAELAGWWLRAPRAAPLLLWTALILDGWLLLSIVSSHWPSFSMIKAGLIFAWCCSVWLLLHSRHLKRYWVLLCQQSENNQNGN</sequence>
<comment type="caution">
    <text evidence="2">The sequence shown here is derived from an EMBL/GenBank/DDBJ whole genome shotgun (WGS) entry which is preliminary data.</text>
</comment>
<dbReference type="InterPro" id="IPR021318">
    <property type="entry name" value="DUF2919"/>
</dbReference>
<feature type="transmembrane region" description="Helical" evidence="1">
    <location>
        <begin position="99"/>
        <end position="117"/>
    </location>
</feature>
<dbReference type="EMBL" id="PIQG01000001">
    <property type="protein sequence ID" value="RUO79551.1"/>
    <property type="molecule type" value="Genomic_DNA"/>
</dbReference>
<protein>
    <submittedName>
        <fullName evidence="2">DUF2919 domain-containing protein</fullName>
    </submittedName>
</protein>
<keyword evidence="1" id="KW-1133">Transmembrane helix</keyword>
<evidence type="ECO:0000313" key="2">
    <source>
        <dbReference type="EMBL" id="RUO79551.1"/>
    </source>
</evidence>
<keyword evidence="3" id="KW-1185">Reference proteome</keyword>
<gene>
    <name evidence="2" type="ORF">CWI83_03355</name>
</gene>
<dbReference type="Pfam" id="PF11143">
    <property type="entry name" value="DUF2919"/>
    <property type="match status" value="1"/>
</dbReference>
<dbReference type="Proteomes" id="UP000288279">
    <property type="component" value="Unassembled WGS sequence"/>
</dbReference>